<evidence type="ECO:0008006" key="7">
    <source>
        <dbReference type="Google" id="ProtNLM"/>
    </source>
</evidence>
<name>A0A2M7RAH0_9BACT</name>
<sequence>MIKKILKKFISGNTRGKMREMEKVVRWYLSGKSVSTPGLIKQRTLKKIGIKHNIRIFVETGTAGGGTVDALKKYFTKVYSIEIDDRLFNNAKNKFFNDKNVEILHGDSGVVLTKLMQQINEPALFWLDGHYSGENTGRGSLETPIMSELNAIFEHNIKNHIILIDDARCFDGTN</sequence>
<reference evidence="6" key="1">
    <citation type="submission" date="2017-09" db="EMBL/GenBank/DDBJ databases">
        <title>Depth-based differentiation of microbial function through sediment-hosted aquifers and enrichment of novel symbionts in the deep terrestrial subsurface.</title>
        <authorList>
            <person name="Probst A.J."/>
            <person name="Ladd B."/>
            <person name="Jarett J.K."/>
            <person name="Geller-Mcgrath D.E."/>
            <person name="Sieber C.M.K."/>
            <person name="Emerson J.B."/>
            <person name="Anantharaman K."/>
            <person name="Thomas B.C."/>
            <person name="Malmstrom R."/>
            <person name="Stieglmeier M."/>
            <person name="Klingl A."/>
            <person name="Woyke T."/>
            <person name="Ryan C.M."/>
            <person name="Banfield J.F."/>
        </authorList>
    </citation>
    <scope>NUCLEOTIDE SEQUENCE [LARGE SCALE GENOMIC DNA]</scope>
</reference>
<dbReference type="InterPro" id="IPR001737">
    <property type="entry name" value="KsgA/Erm"/>
</dbReference>
<dbReference type="GO" id="GO:0008168">
    <property type="term" value="F:methyltransferase activity"/>
    <property type="evidence" value="ECO:0007669"/>
    <property type="project" value="UniProtKB-KW"/>
</dbReference>
<dbReference type="Proteomes" id="UP000229449">
    <property type="component" value="Unassembled WGS sequence"/>
</dbReference>
<evidence type="ECO:0000256" key="1">
    <source>
        <dbReference type="ARBA" id="ARBA00022603"/>
    </source>
</evidence>
<feature type="non-terminal residue" evidence="5">
    <location>
        <position position="174"/>
    </location>
</feature>
<dbReference type="InterPro" id="IPR029063">
    <property type="entry name" value="SAM-dependent_MTases_sf"/>
</dbReference>
<evidence type="ECO:0000256" key="3">
    <source>
        <dbReference type="ARBA" id="ARBA00022691"/>
    </source>
</evidence>
<protein>
    <recommendedName>
        <fullName evidence="7">Rhamnosyl O-methyltransferase</fullName>
    </recommendedName>
</protein>
<comment type="caution">
    <text evidence="5">The sequence shown here is derived from an EMBL/GenBank/DDBJ whole genome shotgun (WGS) entry which is preliminary data.</text>
</comment>
<dbReference type="SUPFAM" id="SSF53335">
    <property type="entry name" value="S-adenosyl-L-methionine-dependent methyltransferases"/>
    <property type="match status" value="1"/>
</dbReference>
<evidence type="ECO:0000313" key="5">
    <source>
        <dbReference type="EMBL" id="PIY93740.1"/>
    </source>
</evidence>
<evidence type="ECO:0000313" key="6">
    <source>
        <dbReference type="Proteomes" id="UP000229449"/>
    </source>
</evidence>
<keyword evidence="2" id="KW-0808">Transferase</keyword>
<evidence type="ECO:0000256" key="4">
    <source>
        <dbReference type="ARBA" id="ARBA00022884"/>
    </source>
</evidence>
<dbReference type="GO" id="GO:0032259">
    <property type="term" value="P:methylation"/>
    <property type="evidence" value="ECO:0007669"/>
    <property type="project" value="UniProtKB-KW"/>
</dbReference>
<keyword evidence="4" id="KW-0694">RNA-binding</keyword>
<organism evidence="5 6">
    <name type="scientific">Candidatus Magasanikbacteria bacterium CG_4_10_14_0_8_um_filter_32_14</name>
    <dbReference type="NCBI Taxonomy" id="1974640"/>
    <lineage>
        <taxon>Bacteria</taxon>
        <taxon>Candidatus Magasanikiibacteriota</taxon>
    </lineage>
</organism>
<gene>
    <name evidence="5" type="ORF">COY69_00030</name>
</gene>
<dbReference type="EMBL" id="PFMA01000002">
    <property type="protein sequence ID" value="PIY93740.1"/>
    <property type="molecule type" value="Genomic_DNA"/>
</dbReference>
<keyword evidence="3" id="KW-0949">S-adenosyl-L-methionine</keyword>
<accession>A0A2M7RAH0</accession>
<dbReference type="AlphaFoldDB" id="A0A2M7RAH0"/>
<dbReference type="Gene3D" id="3.40.50.150">
    <property type="entry name" value="Vaccinia Virus protein VP39"/>
    <property type="match status" value="1"/>
</dbReference>
<proteinExistence type="predicted"/>
<dbReference type="GO" id="GO:0003723">
    <property type="term" value="F:RNA binding"/>
    <property type="evidence" value="ECO:0007669"/>
    <property type="project" value="UniProtKB-KW"/>
</dbReference>
<keyword evidence="1" id="KW-0489">Methyltransferase</keyword>
<dbReference type="Pfam" id="PF00398">
    <property type="entry name" value="RrnaAD"/>
    <property type="match status" value="1"/>
</dbReference>
<evidence type="ECO:0000256" key="2">
    <source>
        <dbReference type="ARBA" id="ARBA00022679"/>
    </source>
</evidence>